<evidence type="ECO:0000256" key="2">
    <source>
        <dbReference type="ARBA" id="ARBA00023125"/>
    </source>
</evidence>
<evidence type="ECO:0000256" key="1">
    <source>
        <dbReference type="ARBA" id="ARBA00023015"/>
    </source>
</evidence>
<dbReference type="EMBL" id="CYZV01000033">
    <property type="protein sequence ID" value="CUO59447.1"/>
    <property type="molecule type" value="Genomic_DNA"/>
</dbReference>
<sequence>MIEKLNGIKETINFTPSSHSRIHDNTVCEDYPPHWHLELEIIIPIENCYDVIIENKNYHLDRHDILFINSGIVHSIKSPISGKRYILQFDLSPLCQFKEFESALYILPPVLLLTHRSSIYPIIHDLINTIIEESKNNDVLSEALIYSILIQIYVNLSRNEVYNRINSDTTINKQHEYIEKLLFACNYITSHYNDDLTLEDVASVIGFSKYHFSRLFKQFTNMTFYNYLISQRVSKAELMLANSDLRISDIAMNTGFSSISTFNRIFKSIKGCSPNDFRKTIHRSKPILNSKNIFME</sequence>
<dbReference type="InterPro" id="IPR020449">
    <property type="entry name" value="Tscrpt_reg_AraC-type_HTH"/>
</dbReference>
<keyword evidence="1" id="KW-0805">Transcription regulation</keyword>
<organism evidence="5 6">
    <name type="scientific">Clostridium disporicum</name>
    <dbReference type="NCBI Taxonomy" id="84024"/>
    <lineage>
        <taxon>Bacteria</taxon>
        <taxon>Bacillati</taxon>
        <taxon>Bacillota</taxon>
        <taxon>Clostridia</taxon>
        <taxon>Eubacteriales</taxon>
        <taxon>Clostridiaceae</taxon>
        <taxon>Clostridium</taxon>
    </lineage>
</organism>
<evidence type="ECO:0000256" key="3">
    <source>
        <dbReference type="ARBA" id="ARBA00023163"/>
    </source>
</evidence>
<dbReference type="RefSeq" id="WP_055277497.1">
    <property type="nucleotide sequence ID" value="NZ_CYZV01000033.1"/>
</dbReference>
<dbReference type="PANTHER" id="PTHR43280">
    <property type="entry name" value="ARAC-FAMILY TRANSCRIPTIONAL REGULATOR"/>
    <property type="match status" value="1"/>
</dbReference>
<evidence type="ECO:0000313" key="5">
    <source>
        <dbReference type="EMBL" id="CUO59447.1"/>
    </source>
</evidence>
<protein>
    <submittedName>
        <fullName evidence="5">AraC family transcriptional regulator</fullName>
    </submittedName>
</protein>
<dbReference type="InterPro" id="IPR009057">
    <property type="entry name" value="Homeodomain-like_sf"/>
</dbReference>
<dbReference type="GO" id="GO:0043565">
    <property type="term" value="F:sequence-specific DNA binding"/>
    <property type="evidence" value="ECO:0007669"/>
    <property type="project" value="InterPro"/>
</dbReference>
<dbReference type="CDD" id="cd02208">
    <property type="entry name" value="cupin_RmlC-like"/>
    <property type="match status" value="1"/>
</dbReference>
<dbReference type="InterPro" id="IPR037923">
    <property type="entry name" value="HTH-like"/>
</dbReference>
<dbReference type="PRINTS" id="PR00032">
    <property type="entry name" value="HTHARAC"/>
</dbReference>
<keyword evidence="2" id="KW-0238">DNA-binding</keyword>
<dbReference type="Pfam" id="PF02311">
    <property type="entry name" value="AraC_binding"/>
    <property type="match status" value="1"/>
</dbReference>
<dbReference type="PANTHER" id="PTHR43280:SF28">
    <property type="entry name" value="HTH-TYPE TRANSCRIPTIONAL ACTIVATOR RHAS"/>
    <property type="match status" value="1"/>
</dbReference>
<dbReference type="InterPro" id="IPR014710">
    <property type="entry name" value="RmlC-like_jellyroll"/>
</dbReference>
<name>A0A174GCZ2_9CLOT</name>
<dbReference type="InterPro" id="IPR018062">
    <property type="entry name" value="HTH_AraC-typ_CS"/>
</dbReference>
<dbReference type="AlphaFoldDB" id="A0A174GCZ2"/>
<gene>
    <name evidence="5" type="primary">araC_3</name>
    <name evidence="5" type="ORF">ERS852470_02792</name>
</gene>
<dbReference type="PROSITE" id="PS00041">
    <property type="entry name" value="HTH_ARAC_FAMILY_1"/>
    <property type="match status" value="1"/>
</dbReference>
<dbReference type="InterPro" id="IPR003313">
    <property type="entry name" value="AraC-bd"/>
</dbReference>
<dbReference type="OrthoDB" id="253601at2"/>
<dbReference type="InterPro" id="IPR018060">
    <property type="entry name" value="HTH_AraC"/>
</dbReference>
<dbReference type="GO" id="GO:0003700">
    <property type="term" value="F:DNA-binding transcription factor activity"/>
    <property type="evidence" value="ECO:0007669"/>
    <property type="project" value="InterPro"/>
</dbReference>
<dbReference type="SMART" id="SM00342">
    <property type="entry name" value="HTH_ARAC"/>
    <property type="match status" value="1"/>
</dbReference>
<dbReference type="Gene3D" id="1.10.10.60">
    <property type="entry name" value="Homeodomain-like"/>
    <property type="match status" value="2"/>
</dbReference>
<proteinExistence type="predicted"/>
<evidence type="ECO:0000313" key="6">
    <source>
        <dbReference type="Proteomes" id="UP000095558"/>
    </source>
</evidence>
<dbReference type="Proteomes" id="UP000095558">
    <property type="component" value="Unassembled WGS sequence"/>
</dbReference>
<dbReference type="SUPFAM" id="SSF51215">
    <property type="entry name" value="Regulatory protein AraC"/>
    <property type="match status" value="1"/>
</dbReference>
<dbReference type="PROSITE" id="PS01124">
    <property type="entry name" value="HTH_ARAC_FAMILY_2"/>
    <property type="match status" value="1"/>
</dbReference>
<evidence type="ECO:0000259" key="4">
    <source>
        <dbReference type="PROSITE" id="PS01124"/>
    </source>
</evidence>
<reference evidence="5 6" key="1">
    <citation type="submission" date="2015-09" db="EMBL/GenBank/DDBJ databases">
        <authorList>
            <consortium name="Pathogen Informatics"/>
        </authorList>
    </citation>
    <scope>NUCLEOTIDE SEQUENCE [LARGE SCALE GENOMIC DNA]</scope>
    <source>
        <strain evidence="5 6">2789STDY5834855</strain>
    </source>
</reference>
<accession>A0A174GCZ2</accession>
<dbReference type="Pfam" id="PF12833">
    <property type="entry name" value="HTH_18"/>
    <property type="match status" value="1"/>
</dbReference>
<keyword evidence="3" id="KW-0804">Transcription</keyword>
<dbReference type="Gene3D" id="2.60.120.10">
    <property type="entry name" value="Jelly Rolls"/>
    <property type="match status" value="1"/>
</dbReference>
<feature type="domain" description="HTH araC/xylS-type" evidence="4">
    <location>
        <begin position="182"/>
        <end position="280"/>
    </location>
</feature>
<dbReference type="SUPFAM" id="SSF46689">
    <property type="entry name" value="Homeodomain-like"/>
    <property type="match status" value="2"/>
</dbReference>